<evidence type="ECO:0000256" key="3">
    <source>
        <dbReference type="ARBA" id="ARBA00022806"/>
    </source>
</evidence>
<feature type="domain" description="Helicase C-terminal" evidence="9">
    <location>
        <begin position="215"/>
        <end position="365"/>
    </location>
</feature>
<dbReference type="GO" id="GO:0005524">
    <property type="term" value="F:ATP binding"/>
    <property type="evidence" value="ECO:0007669"/>
    <property type="project" value="UniProtKB-KW"/>
</dbReference>
<evidence type="ECO:0000256" key="4">
    <source>
        <dbReference type="ARBA" id="ARBA00022840"/>
    </source>
</evidence>
<keyword evidence="3 10" id="KW-0347">Helicase</keyword>
<dbReference type="InterPro" id="IPR001650">
    <property type="entry name" value="Helicase_C-like"/>
</dbReference>
<keyword evidence="1" id="KW-0547">Nucleotide-binding</keyword>
<dbReference type="PROSITE" id="PS00690">
    <property type="entry name" value="DEAH_ATP_HELICASE"/>
    <property type="match status" value="1"/>
</dbReference>
<feature type="domain" description="Helicase ATP-binding" evidence="8">
    <location>
        <begin position="24"/>
        <end position="191"/>
    </location>
</feature>
<dbReference type="GO" id="GO:0043138">
    <property type="term" value="F:3'-5' DNA helicase activity"/>
    <property type="evidence" value="ECO:0007669"/>
    <property type="project" value="TreeGrafter"/>
</dbReference>
<dbReference type="PROSITE" id="PS51192">
    <property type="entry name" value="HELICASE_ATP_BIND_1"/>
    <property type="match status" value="1"/>
</dbReference>
<dbReference type="RefSeq" id="WP_040374471.1">
    <property type="nucleotide sequence ID" value="NZ_CP068053.1"/>
</dbReference>
<dbReference type="GO" id="GO:0003677">
    <property type="term" value="F:DNA binding"/>
    <property type="evidence" value="ECO:0007669"/>
    <property type="project" value="UniProtKB-KW"/>
</dbReference>
<dbReference type="PANTHER" id="PTHR13710:SF84">
    <property type="entry name" value="ATP-DEPENDENT DNA HELICASE RECS-RELATED"/>
    <property type="match status" value="1"/>
</dbReference>
<dbReference type="PANTHER" id="PTHR13710">
    <property type="entry name" value="DNA HELICASE RECQ FAMILY MEMBER"/>
    <property type="match status" value="1"/>
</dbReference>
<evidence type="ECO:0000313" key="11">
    <source>
        <dbReference type="Proteomes" id="UP000595254"/>
    </source>
</evidence>
<evidence type="ECO:0000259" key="9">
    <source>
        <dbReference type="PROSITE" id="PS51194"/>
    </source>
</evidence>
<dbReference type="KEGG" id="ppsr:I6J18_21490"/>
<dbReference type="GO" id="GO:0009378">
    <property type="term" value="F:four-way junction helicase activity"/>
    <property type="evidence" value="ECO:0007669"/>
    <property type="project" value="TreeGrafter"/>
</dbReference>
<dbReference type="GO" id="GO:0005737">
    <property type="term" value="C:cytoplasm"/>
    <property type="evidence" value="ECO:0007669"/>
    <property type="project" value="TreeGrafter"/>
</dbReference>
<evidence type="ECO:0000259" key="8">
    <source>
        <dbReference type="PROSITE" id="PS51192"/>
    </source>
</evidence>
<dbReference type="InterPro" id="IPR002464">
    <property type="entry name" value="DNA/RNA_helicase_DEAH_CS"/>
</dbReference>
<dbReference type="InterPro" id="IPR004589">
    <property type="entry name" value="DNA_helicase_ATP-dep_RecQ"/>
</dbReference>
<dbReference type="Proteomes" id="UP000595254">
    <property type="component" value="Chromosome"/>
</dbReference>
<dbReference type="InterPro" id="IPR032284">
    <property type="entry name" value="RecQ_Zn-bd"/>
</dbReference>
<dbReference type="Pfam" id="PF00271">
    <property type="entry name" value="Helicase_C"/>
    <property type="match status" value="1"/>
</dbReference>
<dbReference type="InterPro" id="IPR011545">
    <property type="entry name" value="DEAD/DEAH_box_helicase_dom"/>
</dbReference>
<keyword evidence="5" id="KW-0238">DNA-binding</keyword>
<dbReference type="Pfam" id="PF16124">
    <property type="entry name" value="RecQ_Zn_bind"/>
    <property type="match status" value="1"/>
</dbReference>
<dbReference type="Gene3D" id="3.40.50.300">
    <property type="entry name" value="P-loop containing nucleotide triphosphate hydrolases"/>
    <property type="match status" value="2"/>
</dbReference>
<dbReference type="SMART" id="SM00490">
    <property type="entry name" value="HELICc"/>
    <property type="match status" value="1"/>
</dbReference>
<dbReference type="GO" id="GO:0043590">
    <property type="term" value="C:bacterial nucleoid"/>
    <property type="evidence" value="ECO:0007669"/>
    <property type="project" value="TreeGrafter"/>
</dbReference>
<dbReference type="SMART" id="SM00487">
    <property type="entry name" value="DEXDc"/>
    <property type="match status" value="1"/>
</dbReference>
<sequence>MNLEETLYRHFGFSTFRPGQKEVITSLLEGNHTLGMLPTGTGKSLCYQLPAYLLKKHVIIVSPLLSLMEDQAEQLKVRGEKSVLALNSFLTPRQKQSALSQLNRYRFIFLSPEMLMLDQVITEVKKLDIGLFVIDEAHCISQWGYDFRPDYLHLGSVRERLNNPLTVALTATATEAVRTDIKSKLNLREANEVVSSVDRSNIAYIVENFSNYETKLTRLLELAKEIKGSAIIYFSSKKTTENVTQYLQENGVKSIDFYHGGMEQEQRKLIQQQFITGQLRIICATSAFGMGVNKEEVRAVVHFHLPVSMESYVQEVGRAGRDGKQSMAVLLYCEGDEGLPLRLLDQQIPEDNQIEGVCTMMSEQNENRQSPEVLRQHYSLSEGQWNFIQHYVKEHQEQVEMSVMIEQLKQYSKTRRQYNINRFAGLFNWLKTNQCRRTAILQYFEEDLLKPNLICCDRCGVNVKELTENLKESILNPVHPFEWKQELTAMLVKDPELYEK</sequence>
<dbReference type="CDD" id="cd17920">
    <property type="entry name" value="DEXHc_RecQ"/>
    <property type="match status" value="1"/>
</dbReference>
<evidence type="ECO:0000256" key="5">
    <source>
        <dbReference type="ARBA" id="ARBA00023125"/>
    </source>
</evidence>
<dbReference type="InterPro" id="IPR014001">
    <property type="entry name" value="Helicase_ATP-bd"/>
</dbReference>
<evidence type="ECO:0000256" key="1">
    <source>
        <dbReference type="ARBA" id="ARBA00022741"/>
    </source>
</evidence>
<dbReference type="GO" id="GO:0006310">
    <property type="term" value="P:DNA recombination"/>
    <property type="evidence" value="ECO:0007669"/>
    <property type="project" value="InterPro"/>
</dbReference>
<dbReference type="NCBIfam" id="TIGR00614">
    <property type="entry name" value="recQ_fam"/>
    <property type="match status" value="1"/>
</dbReference>
<dbReference type="SUPFAM" id="SSF52540">
    <property type="entry name" value="P-loop containing nucleoside triphosphate hydrolases"/>
    <property type="match status" value="1"/>
</dbReference>
<gene>
    <name evidence="10" type="ORF">I6J18_21490</name>
</gene>
<protein>
    <recommendedName>
        <fullName evidence="6">ATP-dependent DNA helicase RecQ</fullName>
    </recommendedName>
    <alternativeName>
        <fullName evidence="7">DNA 3'-5' helicase RecQ</fullName>
    </alternativeName>
</protein>
<keyword evidence="2" id="KW-0378">Hydrolase</keyword>
<accession>A0A974NLU5</accession>
<dbReference type="GO" id="GO:0006281">
    <property type="term" value="P:DNA repair"/>
    <property type="evidence" value="ECO:0007669"/>
    <property type="project" value="TreeGrafter"/>
</dbReference>
<dbReference type="PROSITE" id="PS51194">
    <property type="entry name" value="HELICASE_CTER"/>
    <property type="match status" value="1"/>
</dbReference>
<keyword evidence="11" id="KW-1185">Reference proteome</keyword>
<dbReference type="GO" id="GO:0016787">
    <property type="term" value="F:hydrolase activity"/>
    <property type="evidence" value="ECO:0007669"/>
    <property type="project" value="UniProtKB-KW"/>
</dbReference>
<organism evidence="10 11">
    <name type="scientific">Peribacillus psychrosaccharolyticus</name>
    <name type="common">Bacillus psychrosaccharolyticus</name>
    <dbReference type="NCBI Taxonomy" id="1407"/>
    <lineage>
        <taxon>Bacteria</taxon>
        <taxon>Bacillati</taxon>
        <taxon>Bacillota</taxon>
        <taxon>Bacilli</taxon>
        <taxon>Bacillales</taxon>
        <taxon>Bacillaceae</taxon>
        <taxon>Peribacillus</taxon>
    </lineage>
</organism>
<proteinExistence type="predicted"/>
<dbReference type="InterPro" id="IPR027417">
    <property type="entry name" value="P-loop_NTPase"/>
</dbReference>
<evidence type="ECO:0000256" key="6">
    <source>
        <dbReference type="ARBA" id="ARBA00044535"/>
    </source>
</evidence>
<evidence type="ECO:0000313" key="10">
    <source>
        <dbReference type="EMBL" id="QQT00121.1"/>
    </source>
</evidence>
<dbReference type="GO" id="GO:0030894">
    <property type="term" value="C:replisome"/>
    <property type="evidence" value="ECO:0007669"/>
    <property type="project" value="TreeGrafter"/>
</dbReference>
<evidence type="ECO:0000256" key="2">
    <source>
        <dbReference type="ARBA" id="ARBA00022801"/>
    </source>
</evidence>
<keyword evidence="4" id="KW-0067">ATP-binding</keyword>
<dbReference type="FunFam" id="3.40.50.300:FF:001363">
    <property type="entry name" value="ATP-dependent DNA helicase RecQ"/>
    <property type="match status" value="1"/>
</dbReference>
<dbReference type="Pfam" id="PF00270">
    <property type="entry name" value="DEAD"/>
    <property type="match status" value="1"/>
</dbReference>
<reference evidence="10 11" key="1">
    <citation type="submission" date="2021-01" db="EMBL/GenBank/DDBJ databases">
        <title>FDA dAtabase for Regulatory Grade micrObial Sequences (FDA-ARGOS): Supporting development and validation of Infectious Disease Dx tests.</title>
        <authorList>
            <person name="Nelson B."/>
            <person name="Plummer A."/>
            <person name="Tallon L."/>
            <person name="Sadzewicz L."/>
            <person name="Zhao X."/>
            <person name="Boylan J."/>
            <person name="Ott S."/>
            <person name="Bowen H."/>
            <person name="Vavikolanu K."/>
            <person name="Mehta A."/>
            <person name="Aluvathingal J."/>
            <person name="Nadendla S."/>
            <person name="Myers T."/>
            <person name="Yan Y."/>
            <person name="Sichtig H."/>
        </authorList>
    </citation>
    <scope>NUCLEOTIDE SEQUENCE [LARGE SCALE GENOMIC DNA]</scope>
    <source>
        <strain evidence="10 11">FDAARGOS_1161</strain>
    </source>
</reference>
<dbReference type="EMBL" id="CP068053">
    <property type="protein sequence ID" value="QQT00121.1"/>
    <property type="molecule type" value="Genomic_DNA"/>
</dbReference>
<evidence type="ECO:0000256" key="7">
    <source>
        <dbReference type="ARBA" id="ARBA00044550"/>
    </source>
</evidence>
<name>A0A974NLU5_PERPY</name>
<dbReference type="AlphaFoldDB" id="A0A974NLU5"/>